<keyword evidence="1" id="KW-0802">TPR repeat</keyword>
<dbReference type="AlphaFoldDB" id="A0A7S9Q3C9"/>
<dbReference type="InterPro" id="IPR040826">
    <property type="entry name" value="HEPN_LA2681"/>
</dbReference>
<dbReference type="SUPFAM" id="SSF48452">
    <property type="entry name" value="TPR-like"/>
    <property type="match status" value="1"/>
</dbReference>
<protein>
    <recommendedName>
        <fullName evidence="2">LA2681-like HEPN domain-containing protein</fullName>
    </recommendedName>
</protein>
<accession>A0A7S9Q3C9</accession>
<proteinExistence type="predicted"/>
<sequence length="513" mass="57218">MLSELLKMSSSLSSLVDANPTLAVQQAREINLDRPDRVNWMSLRAATLVNAGSSLGDQDAIDEGVELYRELHGLYPTADVTYNLANGLVEAANCGSADSEWVDHQEHTRAHRAEARRHYWRVVQDVDADLELRTQAWTNIGNLFAKTYRLSEAHDARLSALKVDPTNGVAAFCAALDLMWLFKRGGCSELTHMEAVMLARQALRNKERILQYAGANVVAKVEALASELSDPPSRSEHTDPFIRWVEDERLTLAPAVELVDPSLGKLDWLTLPGILEREPEKGVSPPPLFAMFNMLKGDFLLARELAWRARDESVWPKTGQFSDTLDYALYGPDTSALILAHRTALDLLDKVAVTANFYFELGLPPKKVSFGRLWRDPDDKKTGSRLVEKVEGLIRAGVYAMYGLVELGEDYDGADGILRSQKNLRNSGTHRFLVLHDLGDPALTRQAPEIEHLNHTDFVDEALSALRVARSAIQMLALAISQYEEILRKQANGVIGTLIVPDHHWIRGEDEEL</sequence>
<dbReference type="RefSeq" id="WP_196110375.1">
    <property type="nucleotide sequence ID" value="NZ_CP064943.1"/>
</dbReference>
<dbReference type="Pfam" id="PF18733">
    <property type="entry name" value="HEPN_LA2681"/>
    <property type="match status" value="1"/>
</dbReference>
<evidence type="ECO:0000256" key="1">
    <source>
        <dbReference type="PROSITE-ProRule" id="PRU00339"/>
    </source>
</evidence>
<dbReference type="InterPro" id="IPR011990">
    <property type="entry name" value="TPR-like_helical_dom_sf"/>
</dbReference>
<evidence type="ECO:0000313" key="3">
    <source>
        <dbReference type="EMBL" id="QPH49703.1"/>
    </source>
</evidence>
<organism evidence="3 4">
    <name type="scientific">Pseudomonas fulva</name>
    <dbReference type="NCBI Taxonomy" id="47880"/>
    <lineage>
        <taxon>Bacteria</taxon>
        <taxon>Pseudomonadati</taxon>
        <taxon>Pseudomonadota</taxon>
        <taxon>Gammaproteobacteria</taxon>
        <taxon>Pseudomonadales</taxon>
        <taxon>Pseudomonadaceae</taxon>
        <taxon>Pseudomonas</taxon>
    </lineage>
</organism>
<feature type="repeat" description="TPR" evidence="1">
    <location>
        <begin position="134"/>
        <end position="167"/>
    </location>
</feature>
<dbReference type="PROSITE" id="PS50005">
    <property type="entry name" value="TPR"/>
    <property type="match status" value="1"/>
</dbReference>
<dbReference type="Proteomes" id="UP000594430">
    <property type="component" value="Chromosome"/>
</dbReference>
<dbReference type="Gene3D" id="1.25.40.10">
    <property type="entry name" value="Tetratricopeptide repeat domain"/>
    <property type="match status" value="1"/>
</dbReference>
<feature type="domain" description="LA2681-like HEPN" evidence="2">
    <location>
        <begin position="281"/>
        <end position="481"/>
    </location>
</feature>
<evidence type="ECO:0000313" key="4">
    <source>
        <dbReference type="Proteomes" id="UP000594430"/>
    </source>
</evidence>
<reference evidence="3 4" key="1">
    <citation type="submission" date="2020-11" db="EMBL/GenBank/DDBJ databases">
        <title>Pseudomonas fulva producing VIM-24.</title>
        <authorList>
            <person name="Liu S."/>
        </authorList>
    </citation>
    <scope>NUCLEOTIDE SEQUENCE [LARGE SCALE GENOMIC DNA]</scope>
    <source>
        <strain evidence="3 4">ZDHY414</strain>
    </source>
</reference>
<dbReference type="InterPro" id="IPR019734">
    <property type="entry name" value="TPR_rpt"/>
</dbReference>
<evidence type="ECO:0000259" key="2">
    <source>
        <dbReference type="Pfam" id="PF18733"/>
    </source>
</evidence>
<name>A0A7S9Q3C9_9PSED</name>
<gene>
    <name evidence="3" type="ORF">IZU98_02940</name>
</gene>
<dbReference type="EMBL" id="CP064946">
    <property type="protein sequence ID" value="QPH49703.1"/>
    <property type="molecule type" value="Genomic_DNA"/>
</dbReference>